<evidence type="ECO:0000313" key="3">
    <source>
        <dbReference type="Proteomes" id="UP000184073"/>
    </source>
</evidence>
<accession>A0A1L9PM32</accession>
<gene>
    <name evidence="2" type="ORF">ASPVEDRAFT_53243</name>
</gene>
<evidence type="ECO:0000313" key="2">
    <source>
        <dbReference type="EMBL" id="OJJ02594.1"/>
    </source>
</evidence>
<reference evidence="3" key="1">
    <citation type="journal article" date="2017" name="Genome Biol.">
        <title>Comparative genomics reveals high biological diversity and specific adaptations in the industrially and medically important fungal genus Aspergillus.</title>
        <authorList>
            <person name="de Vries R.P."/>
            <person name="Riley R."/>
            <person name="Wiebenga A."/>
            <person name="Aguilar-Osorio G."/>
            <person name="Amillis S."/>
            <person name="Uchima C.A."/>
            <person name="Anderluh G."/>
            <person name="Asadollahi M."/>
            <person name="Askin M."/>
            <person name="Barry K."/>
            <person name="Battaglia E."/>
            <person name="Bayram O."/>
            <person name="Benocci T."/>
            <person name="Braus-Stromeyer S.A."/>
            <person name="Caldana C."/>
            <person name="Canovas D."/>
            <person name="Cerqueira G.C."/>
            <person name="Chen F."/>
            <person name="Chen W."/>
            <person name="Choi C."/>
            <person name="Clum A."/>
            <person name="Dos Santos R.A."/>
            <person name="Damasio A.R."/>
            <person name="Diallinas G."/>
            <person name="Emri T."/>
            <person name="Fekete E."/>
            <person name="Flipphi M."/>
            <person name="Freyberg S."/>
            <person name="Gallo A."/>
            <person name="Gournas C."/>
            <person name="Habgood R."/>
            <person name="Hainaut M."/>
            <person name="Harispe M.L."/>
            <person name="Henrissat B."/>
            <person name="Hilden K.S."/>
            <person name="Hope R."/>
            <person name="Hossain A."/>
            <person name="Karabika E."/>
            <person name="Karaffa L."/>
            <person name="Karanyi Z."/>
            <person name="Krasevec N."/>
            <person name="Kuo A."/>
            <person name="Kusch H."/>
            <person name="LaButti K."/>
            <person name="Lagendijk E.L."/>
            <person name="Lapidus A."/>
            <person name="Levasseur A."/>
            <person name="Lindquist E."/>
            <person name="Lipzen A."/>
            <person name="Logrieco A.F."/>
            <person name="MacCabe A."/>
            <person name="Maekelae M.R."/>
            <person name="Malavazi I."/>
            <person name="Melin P."/>
            <person name="Meyer V."/>
            <person name="Mielnichuk N."/>
            <person name="Miskei M."/>
            <person name="Molnar A.P."/>
            <person name="Mule G."/>
            <person name="Ngan C.Y."/>
            <person name="Orejas M."/>
            <person name="Orosz E."/>
            <person name="Ouedraogo J.P."/>
            <person name="Overkamp K.M."/>
            <person name="Park H.-S."/>
            <person name="Perrone G."/>
            <person name="Piumi F."/>
            <person name="Punt P.J."/>
            <person name="Ram A.F."/>
            <person name="Ramon A."/>
            <person name="Rauscher S."/>
            <person name="Record E."/>
            <person name="Riano-Pachon D.M."/>
            <person name="Robert V."/>
            <person name="Roehrig J."/>
            <person name="Ruller R."/>
            <person name="Salamov A."/>
            <person name="Salih N.S."/>
            <person name="Samson R.A."/>
            <person name="Sandor E."/>
            <person name="Sanguinetti M."/>
            <person name="Schuetze T."/>
            <person name="Sepcic K."/>
            <person name="Shelest E."/>
            <person name="Sherlock G."/>
            <person name="Sophianopoulou V."/>
            <person name="Squina F.M."/>
            <person name="Sun H."/>
            <person name="Susca A."/>
            <person name="Todd R.B."/>
            <person name="Tsang A."/>
            <person name="Unkles S.E."/>
            <person name="van de Wiele N."/>
            <person name="van Rossen-Uffink D."/>
            <person name="Oliveira J.V."/>
            <person name="Vesth T.C."/>
            <person name="Visser J."/>
            <person name="Yu J.-H."/>
            <person name="Zhou M."/>
            <person name="Andersen M.R."/>
            <person name="Archer D.B."/>
            <person name="Baker S.E."/>
            <person name="Benoit I."/>
            <person name="Brakhage A.A."/>
            <person name="Braus G.H."/>
            <person name="Fischer R."/>
            <person name="Frisvad J.C."/>
            <person name="Goldman G.H."/>
            <person name="Houbraken J."/>
            <person name="Oakley B."/>
            <person name="Pocsi I."/>
            <person name="Scazzocchio C."/>
            <person name="Seiboth B."/>
            <person name="vanKuyk P.A."/>
            <person name="Wortman J."/>
            <person name="Dyer P.S."/>
            <person name="Grigoriev I.V."/>
        </authorList>
    </citation>
    <scope>NUCLEOTIDE SEQUENCE [LARGE SCALE GENOMIC DNA]</scope>
    <source>
        <strain evidence="3">CBS 583.65</strain>
    </source>
</reference>
<feature type="compositionally biased region" description="Polar residues" evidence="1">
    <location>
        <begin position="65"/>
        <end position="114"/>
    </location>
</feature>
<name>A0A1L9PM32_ASPVE</name>
<dbReference type="RefSeq" id="XP_040668356.1">
    <property type="nucleotide sequence ID" value="XM_040814766.1"/>
</dbReference>
<feature type="compositionally biased region" description="Polar residues" evidence="1">
    <location>
        <begin position="33"/>
        <end position="47"/>
    </location>
</feature>
<dbReference type="OrthoDB" id="2530523at2759"/>
<dbReference type="Proteomes" id="UP000184073">
    <property type="component" value="Unassembled WGS sequence"/>
</dbReference>
<proteinExistence type="predicted"/>
<sequence length="299" mass="30853">MDPNASGFPMQHNPGYPVPPQGNPQQFPYYPNQVPSFPQSNAPSQPSFGAVPLQPSGAMMPPNFPQQSPGPQANFSAPFTQPPVTAAFSQPASSAANIPATQAQSFAQNMSSGMAKSMAPAQPPIPAQQPTSAQQGPSQSTAPAVQSPALAARDKERVSVLLEINSMLLQEAVNLQTSGKAGGPPAQQASQDSNPSPTSESTPDKNVQRGPEYVNCMRRLQVNLAYLATVADKGKKSGGVVPPAPAIMTPPPNLPAINDLYTKLNDLFPRGAQGTASANQGAQGNGGPAGLSPTTENTV</sequence>
<feature type="region of interest" description="Disordered" evidence="1">
    <location>
        <begin position="176"/>
        <end position="212"/>
    </location>
</feature>
<dbReference type="GeneID" id="63730277"/>
<feature type="compositionally biased region" description="Low complexity" evidence="1">
    <location>
        <begin position="271"/>
        <end position="282"/>
    </location>
</feature>
<protein>
    <submittedName>
        <fullName evidence="2">Uncharacterized protein</fullName>
    </submittedName>
</protein>
<feature type="compositionally biased region" description="Polar residues" evidence="1">
    <location>
        <begin position="187"/>
        <end position="201"/>
    </location>
</feature>
<keyword evidence="3" id="KW-1185">Reference proteome</keyword>
<feature type="region of interest" description="Disordered" evidence="1">
    <location>
        <begin position="271"/>
        <end position="299"/>
    </location>
</feature>
<evidence type="ECO:0000256" key="1">
    <source>
        <dbReference type="SAM" id="MobiDB-lite"/>
    </source>
</evidence>
<dbReference type="STRING" id="1036611.A0A1L9PM32"/>
<dbReference type="VEuPathDB" id="FungiDB:ASPVEDRAFT_53243"/>
<dbReference type="AlphaFoldDB" id="A0A1L9PM32"/>
<organism evidence="2 3">
    <name type="scientific">Aspergillus versicolor CBS 583.65</name>
    <dbReference type="NCBI Taxonomy" id="1036611"/>
    <lineage>
        <taxon>Eukaryota</taxon>
        <taxon>Fungi</taxon>
        <taxon>Dikarya</taxon>
        <taxon>Ascomycota</taxon>
        <taxon>Pezizomycotina</taxon>
        <taxon>Eurotiomycetes</taxon>
        <taxon>Eurotiomycetidae</taxon>
        <taxon>Eurotiales</taxon>
        <taxon>Aspergillaceae</taxon>
        <taxon>Aspergillus</taxon>
        <taxon>Aspergillus subgen. Nidulantes</taxon>
    </lineage>
</organism>
<dbReference type="EMBL" id="KV878129">
    <property type="protein sequence ID" value="OJJ02594.1"/>
    <property type="molecule type" value="Genomic_DNA"/>
</dbReference>
<feature type="region of interest" description="Disordered" evidence="1">
    <location>
        <begin position="1"/>
        <end position="152"/>
    </location>
</feature>